<feature type="domain" description="HAT C-terminal dimerisation" evidence="7">
    <location>
        <begin position="576"/>
        <end position="641"/>
    </location>
</feature>
<dbReference type="SUPFAM" id="SSF53098">
    <property type="entry name" value="Ribonuclease H-like"/>
    <property type="match status" value="1"/>
</dbReference>
<keyword evidence="4" id="KW-0862">Zinc</keyword>
<organism evidence="9 10">
    <name type="scientific">Polarella glacialis</name>
    <name type="common">Dinoflagellate</name>
    <dbReference type="NCBI Taxonomy" id="89957"/>
    <lineage>
        <taxon>Eukaryota</taxon>
        <taxon>Sar</taxon>
        <taxon>Alveolata</taxon>
        <taxon>Dinophyceae</taxon>
        <taxon>Suessiales</taxon>
        <taxon>Suessiaceae</taxon>
        <taxon>Polarella</taxon>
    </lineage>
</organism>
<comment type="subcellular location">
    <subcellularLocation>
        <location evidence="1">Nucleus</location>
    </subcellularLocation>
</comment>
<dbReference type="CDD" id="cd02440">
    <property type="entry name" value="AdoMet_MTases"/>
    <property type="match status" value="1"/>
</dbReference>
<comment type="caution">
    <text evidence="9">The sequence shown here is derived from an EMBL/GenBank/DDBJ whole genome shotgun (WGS) entry which is preliminary data.</text>
</comment>
<evidence type="ECO:0000259" key="8">
    <source>
        <dbReference type="Pfam" id="PF13847"/>
    </source>
</evidence>
<dbReference type="EMBL" id="CAJNNV010031613">
    <property type="protein sequence ID" value="CAE8637067.1"/>
    <property type="molecule type" value="Genomic_DNA"/>
</dbReference>
<evidence type="ECO:0000256" key="3">
    <source>
        <dbReference type="ARBA" id="ARBA00022771"/>
    </source>
</evidence>
<evidence type="ECO:0008006" key="11">
    <source>
        <dbReference type="Google" id="ProtNLM"/>
    </source>
</evidence>
<keyword evidence="5" id="KW-0539">Nucleus</keyword>
<dbReference type="GO" id="GO:0005634">
    <property type="term" value="C:nucleus"/>
    <property type="evidence" value="ECO:0007669"/>
    <property type="project" value="UniProtKB-SubCell"/>
</dbReference>
<dbReference type="Proteomes" id="UP000654075">
    <property type="component" value="Unassembled WGS sequence"/>
</dbReference>
<evidence type="ECO:0000259" key="7">
    <source>
        <dbReference type="Pfam" id="PF05699"/>
    </source>
</evidence>
<gene>
    <name evidence="9" type="ORF">PGLA1383_LOCUS52466</name>
</gene>
<dbReference type="InterPro" id="IPR052035">
    <property type="entry name" value="ZnF_BED_domain_contain"/>
</dbReference>
<dbReference type="InterPro" id="IPR012337">
    <property type="entry name" value="RNaseH-like_sf"/>
</dbReference>
<dbReference type="GO" id="GO:0046983">
    <property type="term" value="F:protein dimerization activity"/>
    <property type="evidence" value="ECO:0007669"/>
    <property type="project" value="InterPro"/>
</dbReference>
<dbReference type="SUPFAM" id="SSF53335">
    <property type="entry name" value="S-adenosyl-L-methionine-dependent methyltransferases"/>
    <property type="match status" value="1"/>
</dbReference>
<evidence type="ECO:0000256" key="5">
    <source>
        <dbReference type="ARBA" id="ARBA00023242"/>
    </source>
</evidence>
<keyword evidence="10" id="KW-1185">Reference proteome</keyword>
<feature type="domain" description="Methyltransferase" evidence="8">
    <location>
        <begin position="923"/>
        <end position="1044"/>
    </location>
</feature>
<dbReference type="Gene3D" id="3.40.50.150">
    <property type="entry name" value="Vaccinia Virus protein VP39"/>
    <property type="match status" value="1"/>
</dbReference>
<proteinExistence type="predicted"/>
<dbReference type="PANTHER" id="PTHR46481">
    <property type="entry name" value="ZINC FINGER BED DOMAIN-CONTAINING PROTEIN 4"/>
    <property type="match status" value="1"/>
</dbReference>
<dbReference type="OrthoDB" id="10050977at2759"/>
<reference evidence="9" key="1">
    <citation type="submission" date="2021-02" db="EMBL/GenBank/DDBJ databases">
        <authorList>
            <person name="Dougan E. K."/>
            <person name="Rhodes N."/>
            <person name="Thang M."/>
            <person name="Chan C."/>
        </authorList>
    </citation>
    <scope>NUCLEOTIDE SEQUENCE</scope>
</reference>
<dbReference type="InterPro" id="IPR029063">
    <property type="entry name" value="SAM-dependent_MTases_sf"/>
</dbReference>
<dbReference type="GO" id="GO:0008270">
    <property type="term" value="F:zinc ion binding"/>
    <property type="evidence" value="ECO:0007669"/>
    <property type="project" value="UniProtKB-KW"/>
</dbReference>
<dbReference type="InterPro" id="IPR008906">
    <property type="entry name" value="HATC_C_dom"/>
</dbReference>
<evidence type="ECO:0000313" key="10">
    <source>
        <dbReference type="Proteomes" id="UP000654075"/>
    </source>
</evidence>
<accession>A0A813HGM8</accession>
<evidence type="ECO:0000256" key="6">
    <source>
        <dbReference type="SAM" id="MobiDB-lite"/>
    </source>
</evidence>
<feature type="region of interest" description="Disordered" evidence="6">
    <location>
        <begin position="278"/>
        <end position="297"/>
    </location>
</feature>
<dbReference type="PANTHER" id="PTHR46481:SF10">
    <property type="entry name" value="ZINC FINGER BED DOMAIN-CONTAINING PROTEIN 39"/>
    <property type="match status" value="1"/>
</dbReference>
<dbReference type="Pfam" id="PF13847">
    <property type="entry name" value="Methyltransf_31"/>
    <property type="match status" value="1"/>
</dbReference>
<dbReference type="AlphaFoldDB" id="A0A813HGM8"/>
<feature type="region of interest" description="Disordered" evidence="6">
    <location>
        <begin position="57"/>
        <end position="92"/>
    </location>
</feature>
<dbReference type="InterPro" id="IPR025714">
    <property type="entry name" value="Methyltranfer_dom"/>
</dbReference>
<name>A0A813HGM8_POLGL</name>
<protein>
    <recommendedName>
        <fullName evidence="11">HAT C-terminal dimerisation domain-containing protein</fullName>
    </recommendedName>
</protein>
<evidence type="ECO:0000256" key="2">
    <source>
        <dbReference type="ARBA" id="ARBA00022723"/>
    </source>
</evidence>
<evidence type="ECO:0000313" key="9">
    <source>
        <dbReference type="EMBL" id="CAE8637067.1"/>
    </source>
</evidence>
<sequence>MSWAHSHFHPERDGAGHHRFCRHCYPSEEDCPSAQEVAQVMSEGKAPGESWVGCCENNSSPSAMRNHTKSAHPEQLPEGVSHSRQGQVDKPGLPKQVDATLMREWSTNIVLGALQPVRLISDACVRTVICKYVQGVGGKTRLQAEVDQNTIQVEVKEVLARAKAEGCRFVISGDTWKPKMRRRAHYLAIYINWCSAEWEHRTVCLSANPLPAPRTGEAYQQAFAAALAGAGLELSDLVCSLSDHEGAIRKGLRDLGPASVGCGTHAFQLCPKHGLPPLREKNQGAPAAASDEKKDPDHLTMQSELARLFKQFRSTVKWYVNNDDAYNAMEADCRAEELPFMAYVSETPTRWSSGLDCAVSVLHNNHGHAFSRARHSTKAPTELSPDEALEGLHLCAVLTPVKRGTKLLKEMGQGLGALNPRVTKELPIPKVLTAKFGDKVKVQDLKTKAKKLLLFLHNDLIKIKNRHLMGTSGEKLLRVCSYLDPRFKGHGYATHEQLQEARACLKQLAFESSDRYEHPFRRPDRALRLQTSDERFLFGAVQPASEAEVGAVVVDIQSEIERQIVLYDNFPAEPRMDYSPLAFWKKHGARMPYLALVARHLFGIPASTSSLERLFSAAGRAITRRRPRLSSKRASHLIFGHANVVRGVTGFPVWQKRQMAKKDMSANVFYPSVKGVTVKRIMSCIAQVLPGLPLCEVLEECRGYTFLHPELIHESAANNAPIREDRPDLCPALRPLSFEDYEAYRIWRHYAFYPPGNMPVRQPGSRRYLGFGRHSQWFNDLGVQDLSHQQLFLRGVSKGFVPAPRKLPGPSATEQNLMGLMGSIHSTAENVSAELRAGKPAVKTTADKSSLDFRCWLRLVDPSGELDGYASALEENYDVEDMDQLWSGSIFFEELQITEIASELDVVAMLLPILSATGLAPVSVLEVGCGDSELGAALYDALDGQSEVVAADISATAIAQMRERNATTSRPGLSYEVVDCVQGLLDHFGGPGRVDLVVDKGFSDTLRFRGRSRQADELLNRLGEEIFALLRPGGMYAVVTTRRQLSWLRKCPWHSQKHHRVVNPDAKVLSAFSGREVFIHICQKAGPKEDAVDKPGCASSEALACSACGKLVRPRRLEKHLLWCDSRGS</sequence>
<keyword evidence="2" id="KW-0479">Metal-binding</keyword>
<evidence type="ECO:0000256" key="4">
    <source>
        <dbReference type="ARBA" id="ARBA00022833"/>
    </source>
</evidence>
<evidence type="ECO:0000256" key="1">
    <source>
        <dbReference type="ARBA" id="ARBA00004123"/>
    </source>
</evidence>
<dbReference type="Pfam" id="PF05699">
    <property type="entry name" value="Dimer_Tnp_hAT"/>
    <property type="match status" value="1"/>
</dbReference>
<keyword evidence="3" id="KW-0863">Zinc-finger</keyword>